<feature type="transmembrane region" description="Helical" evidence="7">
    <location>
        <begin position="266"/>
        <end position="286"/>
    </location>
</feature>
<comment type="subcellular location">
    <subcellularLocation>
        <location evidence="1">Cell membrane</location>
        <topology evidence="1">Multi-pass membrane protein</topology>
    </subcellularLocation>
</comment>
<keyword evidence="4 7" id="KW-0812">Transmembrane</keyword>
<feature type="transmembrane region" description="Helical" evidence="7">
    <location>
        <begin position="33"/>
        <end position="56"/>
    </location>
</feature>
<dbReference type="GeneID" id="78527886"/>
<feature type="transmembrane region" description="Helical" evidence="7">
    <location>
        <begin position="104"/>
        <end position="120"/>
    </location>
</feature>
<evidence type="ECO:0000256" key="4">
    <source>
        <dbReference type="ARBA" id="ARBA00022692"/>
    </source>
</evidence>
<dbReference type="RefSeq" id="WP_007404864.1">
    <property type="nucleotide sequence ID" value="NZ_BBJS01000036.1"/>
</dbReference>
<comment type="caution">
    <text evidence="8">The sequence shown here is derived from an EMBL/GenBank/DDBJ whole genome shotgun (WGS) entry which is preliminary data.</text>
</comment>
<feature type="transmembrane region" description="Helical" evidence="7">
    <location>
        <begin position="226"/>
        <end position="246"/>
    </location>
</feature>
<dbReference type="AlphaFoldDB" id="A0A0C9NDM4"/>
<feature type="transmembrane region" description="Helical" evidence="7">
    <location>
        <begin position="159"/>
        <end position="181"/>
    </location>
</feature>
<feature type="transmembrane region" description="Helical" evidence="7">
    <location>
        <begin position="126"/>
        <end position="147"/>
    </location>
</feature>
<organism evidence="8 9">
    <name type="scientific">Sphingomonas paucimobilis NBRC 13935</name>
    <dbReference type="NCBI Taxonomy" id="1219050"/>
    <lineage>
        <taxon>Bacteria</taxon>
        <taxon>Pseudomonadati</taxon>
        <taxon>Pseudomonadota</taxon>
        <taxon>Alphaproteobacteria</taxon>
        <taxon>Sphingomonadales</taxon>
        <taxon>Sphingomonadaceae</taxon>
        <taxon>Sphingomonas</taxon>
    </lineage>
</organism>
<dbReference type="EMBL" id="BBJS01000036">
    <property type="protein sequence ID" value="GAN14387.1"/>
    <property type="molecule type" value="Genomic_DNA"/>
</dbReference>
<evidence type="ECO:0000256" key="2">
    <source>
        <dbReference type="ARBA" id="ARBA00022448"/>
    </source>
</evidence>
<accession>A0A0C9NDM4</accession>
<keyword evidence="6 7" id="KW-0472">Membrane</keyword>
<dbReference type="Pfam" id="PF07690">
    <property type="entry name" value="MFS_1"/>
    <property type="match status" value="1"/>
</dbReference>
<feature type="transmembrane region" description="Helical" evidence="7">
    <location>
        <begin position="374"/>
        <end position="395"/>
    </location>
</feature>
<keyword evidence="9" id="KW-1185">Reference proteome</keyword>
<feature type="transmembrane region" description="Helical" evidence="7">
    <location>
        <begin position="337"/>
        <end position="362"/>
    </location>
</feature>
<keyword evidence="2" id="KW-0813">Transport</keyword>
<gene>
    <name evidence="8" type="ORF">SP6_36_01070</name>
</gene>
<feature type="transmembrane region" description="Helical" evidence="7">
    <location>
        <begin position="307"/>
        <end position="331"/>
    </location>
</feature>
<sequence length="434" mass="44438">MRDRDTAPPAPGFWTLASVEGWERFAIQGTKSLLTLFLLTDLLVRPGTLVAGLAALRGIIEGATGTTTDLAFASQLYGLYGALTYLILPLGGWIADRSGRRRPAMYAGAALMAAGMMALASRQGALAGLALMIGGIGLLKGNLAAEVGALRGHSGGERLFAGYLAFLNSGAMLGPLIGGWLAARLGFGIAFAAMAGSMIVAFLLLRTAPRVTVAQPEAGIEQGVDWARVTVAIAAVTLCFCAYEQLTNMVLVWARARVDLSPAGFAIPPSWLAAADGLFTIALALAAYRLWPWLAERGREPASATKLVLGGVAIMLGYGLLAGLSAGAGQIGLGGPLAAILLLDIGVVLAWPAALAIVIAAAPLARRGMMTGLFYLHGFVAHLVVGELGTLYPGISQPGFWTIHAGLALAGAIVALAIPRGQATTTSTAASAAA</sequence>
<evidence type="ECO:0000313" key="8">
    <source>
        <dbReference type="EMBL" id="GAN14387.1"/>
    </source>
</evidence>
<proteinExistence type="predicted"/>
<dbReference type="GO" id="GO:0005886">
    <property type="term" value="C:plasma membrane"/>
    <property type="evidence" value="ECO:0007669"/>
    <property type="project" value="UniProtKB-SubCell"/>
</dbReference>
<dbReference type="PANTHER" id="PTHR23517">
    <property type="entry name" value="RESISTANCE PROTEIN MDTM, PUTATIVE-RELATED-RELATED"/>
    <property type="match status" value="1"/>
</dbReference>
<feature type="transmembrane region" description="Helical" evidence="7">
    <location>
        <begin position="76"/>
        <end position="95"/>
    </location>
</feature>
<feature type="transmembrane region" description="Helical" evidence="7">
    <location>
        <begin position="187"/>
        <end position="205"/>
    </location>
</feature>
<name>A0A0C9NDM4_SPHPI</name>
<dbReference type="Proteomes" id="UP000032025">
    <property type="component" value="Unassembled WGS sequence"/>
</dbReference>
<dbReference type="InterPro" id="IPR011701">
    <property type="entry name" value="MFS"/>
</dbReference>
<evidence type="ECO:0000256" key="6">
    <source>
        <dbReference type="ARBA" id="ARBA00023136"/>
    </source>
</evidence>
<dbReference type="GO" id="GO:0022857">
    <property type="term" value="F:transmembrane transporter activity"/>
    <property type="evidence" value="ECO:0007669"/>
    <property type="project" value="InterPro"/>
</dbReference>
<evidence type="ECO:0000256" key="5">
    <source>
        <dbReference type="ARBA" id="ARBA00022989"/>
    </source>
</evidence>
<dbReference type="SUPFAM" id="SSF103473">
    <property type="entry name" value="MFS general substrate transporter"/>
    <property type="match status" value="1"/>
</dbReference>
<evidence type="ECO:0000313" key="9">
    <source>
        <dbReference type="Proteomes" id="UP000032025"/>
    </source>
</evidence>
<evidence type="ECO:0000256" key="3">
    <source>
        <dbReference type="ARBA" id="ARBA00022475"/>
    </source>
</evidence>
<dbReference type="InterPro" id="IPR050171">
    <property type="entry name" value="MFS_Transporters"/>
</dbReference>
<protein>
    <submittedName>
        <fullName evidence="8">DNA, contig: SP636</fullName>
    </submittedName>
</protein>
<dbReference type="PANTHER" id="PTHR23517:SF15">
    <property type="entry name" value="PROTON-DEPENDENT OLIGOPEPTIDE FAMILY TRANSPORT PROTEIN"/>
    <property type="match status" value="1"/>
</dbReference>
<dbReference type="InterPro" id="IPR036259">
    <property type="entry name" value="MFS_trans_sf"/>
</dbReference>
<keyword evidence="5 7" id="KW-1133">Transmembrane helix</keyword>
<evidence type="ECO:0000256" key="1">
    <source>
        <dbReference type="ARBA" id="ARBA00004651"/>
    </source>
</evidence>
<reference evidence="8 9" key="1">
    <citation type="submission" date="2014-08" db="EMBL/GenBank/DDBJ databases">
        <title>Whole genome shotgun sequence of Sphingomonas paucimobilis NBRC 13935.</title>
        <authorList>
            <person name="Hosoyama A."/>
            <person name="Hashimoto M."/>
            <person name="Hosoyama Y."/>
            <person name="Noguchi M."/>
            <person name="Uohara A."/>
            <person name="Ohji S."/>
            <person name="Katano-Makiyama Y."/>
            <person name="Ichikawa N."/>
            <person name="Kimura A."/>
            <person name="Yamazoe A."/>
            <person name="Fujita N."/>
        </authorList>
    </citation>
    <scope>NUCLEOTIDE SEQUENCE [LARGE SCALE GENOMIC DNA]</scope>
    <source>
        <strain evidence="8 9">NBRC 13935</strain>
    </source>
</reference>
<feature type="transmembrane region" description="Helical" evidence="7">
    <location>
        <begin position="401"/>
        <end position="418"/>
    </location>
</feature>
<evidence type="ECO:0000256" key="7">
    <source>
        <dbReference type="SAM" id="Phobius"/>
    </source>
</evidence>
<dbReference type="Gene3D" id="1.20.1250.20">
    <property type="entry name" value="MFS general substrate transporter like domains"/>
    <property type="match status" value="2"/>
</dbReference>
<keyword evidence="3" id="KW-1003">Cell membrane</keyword>